<dbReference type="PANTHER" id="PTHR47506">
    <property type="entry name" value="TRANSCRIPTIONAL REGULATORY PROTEIN"/>
    <property type="match status" value="1"/>
</dbReference>
<proteinExistence type="predicted"/>
<evidence type="ECO:0000256" key="4">
    <source>
        <dbReference type="PROSITE-ProRule" id="PRU00335"/>
    </source>
</evidence>
<evidence type="ECO:0000313" key="6">
    <source>
        <dbReference type="EMBL" id="GGX59463.1"/>
    </source>
</evidence>
<dbReference type="Pfam" id="PF21993">
    <property type="entry name" value="TetR_C_13_2"/>
    <property type="match status" value="1"/>
</dbReference>
<dbReference type="Gene3D" id="1.10.357.10">
    <property type="entry name" value="Tetracycline Repressor, domain 2"/>
    <property type="match status" value="1"/>
</dbReference>
<evidence type="ECO:0000259" key="5">
    <source>
        <dbReference type="PROSITE" id="PS50977"/>
    </source>
</evidence>
<evidence type="ECO:0000256" key="3">
    <source>
        <dbReference type="ARBA" id="ARBA00023163"/>
    </source>
</evidence>
<dbReference type="RefSeq" id="WP_190189141.1">
    <property type="nucleotide sequence ID" value="NZ_BMVU01000003.1"/>
</dbReference>
<dbReference type="SUPFAM" id="SSF48498">
    <property type="entry name" value="Tetracyclin repressor-like, C-terminal domain"/>
    <property type="match status" value="1"/>
</dbReference>
<keyword evidence="7" id="KW-1185">Reference proteome</keyword>
<dbReference type="SUPFAM" id="SSF46689">
    <property type="entry name" value="Homeodomain-like"/>
    <property type="match status" value="1"/>
</dbReference>
<reference evidence="6" key="1">
    <citation type="journal article" date="2014" name="Int. J. Syst. Evol. Microbiol.">
        <title>Complete genome sequence of Corynebacterium casei LMG S-19264T (=DSM 44701T), isolated from a smear-ripened cheese.</title>
        <authorList>
            <consortium name="US DOE Joint Genome Institute (JGI-PGF)"/>
            <person name="Walter F."/>
            <person name="Albersmeier A."/>
            <person name="Kalinowski J."/>
            <person name="Ruckert C."/>
        </authorList>
    </citation>
    <scope>NUCLEOTIDE SEQUENCE</scope>
    <source>
        <strain evidence="6">JCM 4790</strain>
    </source>
</reference>
<comment type="caution">
    <text evidence="6">The sequence shown here is derived from an EMBL/GenBank/DDBJ whole genome shotgun (WGS) entry which is preliminary data.</text>
</comment>
<dbReference type="AlphaFoldDB" id="A0A918NDL5"/>
<dbReference type="GO" id="GO:0003677">
    <property type="term" value="F:DNA binding"/>
    <property type="evidence" value="ECO:0007669"/>
    <property type="project" value="UniProtKB-UniRule"/>
</dbReference>
<dbReference type="PANTHER" id="PTHR47506:SF3">
    <property type="entry name" value="HTH-TYPE TRANSCRIPTIONAL REGULATOR LMRA"/>
    <property type="match status" value="1"/>
</dbReference>
<evidence type="ECO:0000313" key="7">
    <source>
        <dbReference type="Proteomes" id="UP000619244"/>
    </source>
</evidence>
<sequence>MGTKPQDASTSPARTGIGTRERVVRAASRLFQRQGYEGTGIKLIAKEAEATLGSVYHFFPGGKEELAVAAIQHGDREFADMLGTGLAGSDDPAVAVENCARLLATALRASDWADGCPVTATALETIGRTSPIQEACLAALRNWQEVLAAKFRDGGFGDEDAEELASTVLSALEGAEVTSQVYRSEQPLLTAGRHMAQLIRSRGAVAR</sequence>
<feature type="DNA-binding region" description="H-T-H motif" evidence="4">
    <location>
        <begin position="40"/>
        <end position="59"/>
    </location>
</feature>
<dbReference type="Pfam" id="PF00440">
    <property type="entry name" value="TetR_N"/>
    <property type="match status" value="1"/>
</dbReference>
<dbReference type="InterPro" id="IPR009057">
    <property type="entry name" value="Homeodomain-like_sf"/>
</dbReference>
<dbReference type="InterPro" id="IPR054156">
    <property type="entry name" value="YxaF_TetR_C"/>
</dbReference>
<protein>
    <submittedName>
        <fullName evidence="6">HTH-type transcriptional regulator YxaF</fullName>
    </submittedName>
</protein>
<organism evidence="6 7">
    <name type="scientific">Streptomyces minutiscleroticus</name>
    <dbReference type="NCBI Taxonomy" id="68238"/>
    <lineage>
        <taxon>Bacteria</taxon>
        <taxon>Bacillati</taxon>
        <taxon>Actinomycetota</taxon>
        <taxon>Actinomycetes</taxon>
        <taxon>Kitasatosporales</taxon>
        <taxon>Streptomycetaceae</taxon>
        <taxon>Streptomyces</taxon>
    </lineage>
</organism>
<gene>
    <name evidence="6" type="primary">yxaF</name>
    <name evidence="6" type="ORF">GCM10010358_12410</name>
</gene>
<dbReference type="InterPro" id="IPR001647">
    <property type="entry name" value="HTH_TetR"/>
</dbReference>
<name>A0A918NDL5_9ACTN</name>
<evidence type="ECO:0000256" key="2">
    <source>
        <dbReference type="ARBA" id="ARBA00023125"/>
    </source>
</evidence>
<dbReference type="PROSITE" id="PS50977">
    <property type="entry name" value="HTH_TETR_2"/>
    <property type="match status" value="1"/>
</dbReference>
<dbReference type="InterPro" id="IPR036271">
    <property type="entry name" value="Tet_transcr_reg_TetR-rel_C_sf"/>
</dbReference>
<keyword evidence="1" id="KW-0805">Transcription regulation</keyword>
<keyword evidence="3" id="KW-0804">Transcription</keyword>
<evidence type="ECO:0000256" key="1">
    <source>
        <dbReference type="ARBA" id="ARBA00023015"/>
    </source>
</evidence>
<dbReference type="EMBL" id="BMVU01000003">
    <property type="protein sequence ID" value="GGX59463.1"/>
    <property type="molecule type" value="Genomic_DNA"/>
</dbReference>
<keyword evidence="2 4" id="KW-0238">DNA-binding</keyword>
<feature type="domain" description="HTH tetR-type" evidence="5">
    <location>
        <begin position="17"/>
        <end position="77"/>
    </location>
</feature>
<accession>A0A918NDL5</accession>
<reference evidence="6" key="2">
    <citation type="submission" date="2020-09" db="EMBL/GenBank/DDBJ databases">
        <authorList>
            <person name="Sun Q."/>
            <person name="Ohkuma M."/>
        </authorList>
    </citation>
    <scope>NUCLEOTIDE SEQUENCE</scope>
    <source>
        <strain evidence="6">JCM 4790</strain>
    </source>
</reference>
<dbReference type="Proteomes" id="UP000619244">
    <property type="component" value="Unassembled WGS sequence"/>
</dbReference>